<dbReference type="NCBIfam" id="NF007148">
    <property type="entry name" value="PRK09585.3-2"/>
    <property type="match status" value="1"/>
</dbReference>
<keyword evidence="1 2" id="KW-0808">Transferase</keyword>
<dbReference type="UniPathway" id="UPA00544"/>
<comment type="similarity">
    <text evidence="1">Belongs to the anhydro-N-acetylmuramic acid kinase family.</text>
</comment>
<dbReference type="GO" id="GO:0016773">
    <property type="term" value="F:phosphotransferase activity, alcohol group as acceptor"/>
    <property type="evidence" value="ECO:0007669"/>
    <property type="project" value="UniProtKB-UniRule"/>
</dbReference>
<dbReference type="SUPFAM" id="SSF53067">
    <property type="entry name" value="Actin-like ATPase domain"/>
    <property type="match status" value="1"/>
</dbReference>
<accession>A0A5B9HPV7</accession>
<dbReference type="GO" id="GO:0097175">
    <property type="term" value="P:1,6-anhydro-N-acetyl-beta-muramic acid catabolic process"/>
    <property type="evidence" value="ECO:0007669"/>
    <property type="project" value="UniProtKB-UniRule"/>
</dbReference>
<comment type="function">
    <text evidence="1">Catalyzes the specific phosphorylation of 1,6-anhydro-N-acetylmuramic acid (anhMurNAc) with the simultaneous cleavage of the 1,6-anhydro ring, generating MurNAc-6-P. Is required for the utilization of anhMurNAc either imported from the medium or derived from its own cell wall murein, and thus plays a role in cell wall recycling.</text>
</comment>
<comment type="catalytic activity">
    <reaction evidence="1">
        <text>1,6-anhydro-N-acetyl-beta-muramate + ATP + H2O = N-acetyl-D-muramate 6-phosphate + ADP + H(+)</text>
        <dbReference type="Rhea" id="RHEA:24952"/>
        <dbReference type="ChEBI" id="CHEBI:15377"/>
        <dbReference type="ChEBI" id="CHEBI:15378"/>
        <dbReference type="ChEBI" id="CHEBI:30616"/>
        <dbReference type="ChEBI" id="CHEBI:58690"/>
        <dbReference type="ChEBI" id="CHEBI:58722"/>
        <dbReference type="ChEBI" id="CHEBI:456216"/>
        <dbReference type="EC" id="2.7.1.170"/>
    </reaction>
</comment>
<organism evidence="2">
    <name type="scientific">Bacillus cereus</name>
    <dbReference type="NCBI Taxonomy" id="1396"/>
    <lineage>
        <taxon>Bacteria</taxon>
        <taxon>Bacillati</taxon>
        <taxon>Bacillota</taxon>
        <taxon>Bacilli</taxon>
        <taxon>Bacillales</taxon>
        <taxon>Bacillaceae</taxon>
        <taxon>Bacillus</taxon>
        <taxon>Bacillus cereus group</taxon>
    </lineage>
</organism>
<comment type="pathway">
    <text evidence="1">Cell wall biogenesis; peptidoglycan recycling.</text>
</comment>
<dbReference type="CDD" id="cd24050">
    <property type="entry name" value="ASKHA_NBD_ANMK"/>
    <property type="match status" value="1"/>
</dbReference>
<dbReference type="PANTHER" id="PTHR30605:SF0">
    <property type="entry name" value="ANHYDRO-N-ACETYLMURAMIC ACID KINASE"/>
    <property type="match status" value="1"/>
</dbReference>
<sequence>MYIAGVMSGTSLDGIDVALVHIEGSGVDSKIQLIHFTTVPFCNDMKNEIQQSLSIETSNVQLICSLNFKLGLCFANAVKEVCKEANFPLRQLDLIGSHGQTIYHQPKQEGNIISSTLQIGEPAVIAYETNTTVISNFRTMDMAAGGQGAPLVPYSEIILYRHQTKNRLLQNIGGIGNVTVVPSKRSKESVIAFDTGPGNMVIDEVCQKLFHVPYDQNGWIAKQGVVVDEILTYCMNHPFLNMKPPKSTGREQFGEAFVTELLNRFKKHSKENILATVTMFTACSIVHHYKAFILPYYEIDEVILGGGGSYNNTLVEMLRNGLREEKCSICIQEDIGHSSAAKEAIAFAILANETYHRNPSNVPSATGAKNSIILGNITFPPYANENEANI</sequence>
<dbReference type="EC" id="2.7.1.170" evidence="1"/>
<dbReference type="HAMAP" id="MF_01270">
    <property type="entry name" value="AnhMurNAc_kinase"/>
    <property type="match status" value="1"/>
</dbReference>
<dbReference type="EMBL" id="CP042874">
    <property type="protein sequence ID" value="QEF17059.1"/>
    <property type="molecule type" value="Genomic_DNA"/>
</dbReference>
<evidence type="ECO:0000313" key="2">
    <source>
        <dbReference type="EMBL" id="QEF17059.1"/>
    </source>
</evidence>
<protein>
    <recommendedName>
        <fullName evidence="1">Anhydro-N-acetylmuramic acid kinase</fullName>
        <ecNumber evidence="1">2.7.1.170</ecNumber>
    </recommendedName>
    <alternativeName>
        <fullName evidence="1">AnhMurNAc kinase</fullName>
    </alternativeName>
</protein>
<evidence type="ECO:0000256" key="1">
    <source>
        <dbReference type="HAMAP-Rule" id="MF_01270"/>
    </source>
</evidence>
<dbReference type="Gene3D" id="3.30.420.40">
    <property type="match status" value="2"/>
</dbReference>
<keyword evidence="1" id="KW-0119">Carbohydrate metabolism</keyword>
<dbReference type="InterPro" id="IPR005338">
    <property type="entry name" value="Anhydro_N_Ac-Mur_kinase"/>
</dbReference>
<dbReference type="RefSeq" id="WP_000274980.1">
    <property type="nucleotide sequence ID" value="NZ_CP187290.1"/>
</dbReference>
<keyword evidence="1" id="KW-0067">ATP-binding</keyword>
<proteinExistence type="inferred from homology"/>
<dbReference type="PANTHER" id="PTHR30605">
    <property type="entry name" value="ANHYDRO-N-ACETYLMURAMIC ACID KINASE"/>
    <property type="match status" value="1"/>
</dbReference>
<name>A0A5B9HPV7_BACCE</name>
<dbReference type="GO" id="GO:0005524">
    <property type="term" value="F:ATP binding"/>
    <property type="evidence" value="ECO:0007669"/>
    <property type="project" value="UniProtKB-UniRule"/>
</dbReference>
<gene>
    <name evidence="1" type="primary">anmK</name>
    <name evidence="2" type="ORF">FRY47_11940</name>
</gene>
<dbReference type="UniPathway" id="UPA00343"/>
<dbReference type="GO" id="GO:0016301">
    <property type="term" value="F:kinase activity"/>
    <property type="evidence" value="ECO:0007669"/>
    <property type="project" value="UniProtKB-KW"/>
</dbReference>
<dbReference type="NCBIfam" id="NF007142">
    <property type="entry name" value="PRK09585.2-1"/>
    <property type="match status" value="1"/>
</dbReference>
<dbReference type="Pfam" id="PF03702">
    <property type="entry name" value="AnmK"/>
    <property type="match status" value="1"/>
</dbReference>
<feature type="binding site" evidence="1">
    <location>
        <begin position="9"/>
        <end position="16"/>
    </location>
    <ligand>
        <name>ATP</name>
        <dbReference type="ChEBI" id="CHEBI:30616"/>
    </ligand>
</feature>
<reference evidence="2" key="1">
    <citation type="submission" date="2019-08" db="EMBL/GenBank/DDBJ databases">
        <title>Antibiosis Participates in the Biocontrol of Bucillus cereus 0-9 Against Rice Sheath Blight.</title>
        <authorList>
            <person name="Wang G."/>
            <person name="Liu F."/>
        </authorList>
    </citation>
    <scope>NUCLEOTIDE SEQUENCE</scope>
    <source>
        <strain evidence="2">09</strain>
    </source>
</reference>
<keyword evidence="1" id="KW-0547">Nucleotide-binding</keyword>
<keyword evidence="1 2" id="KW-0418">Kinase</keyword>
<dbReference type="GO" id="GO:0006040">
    <property type="term" value="P:amino sugar metabolic process"/>
    <property type="evidence" value="ECO:0007669"/>
    <property type="project" value="InterPro"/>
</dbReference>
<dbReference type="InterPro" id="IPR043129">
    <property type="entry name" value="ATPase_NBD"/>
</dbReference>
<comment type="pathway">
    <text evidence="1">Amino-sugar metabolism; 1,6-anhydro-N-acetylmuramate degradation.</text>
</comment>
<dbReference type="GO" id="GO:0009254">
    <property type="term" value="P:peptidoglycan turnover"/>
    <property type="evidence" value="ECO:0007669"/>
    <property type="project" value="UniProtKB-UniRule"/>
</dbReference>
<dbReference type="AlphaFoldDB" id="A0A5B9HPV7"/>